<dbReference type="SUPFAM" id="SSF50044">
    <property type="entry name" value="SH3-domain"/>
    <property type="match status" value="1"/>
</dbReference>
<dbReference type="HOGENOM" id="CLU_019379_1_0_1"/>
<evidence type="ECO:0000259" key="6">
    <source>
        <dbReference type="PROSITE" id="PS50002"/>
    </source>
</evidence>
<dbReference type="Pfam" id="PF02218">
    <property type="entry name" value="HS1_rep"/>
    <property type="match status" value="6"/>
</dbReference>
<evidence type="ECO:0000313" key="7">
    <source>
        <dbReference type="EnsemblMetazoa" id="tetur08g00700.1"/>
    </source>
</evidence>
<keyword evidence="1 4" id="KW-0728">SH3 domain</keyword>
<dbReference type="KEGG" id="tut:107362296"/>
<feature type="region of interest" description="Disordered" evidence="5">
    <location>
        <begin position="327"/>
        <end position="485"/>
    </location>
</feature>
<feature type="compositionally biased region" description="Low complexity" evidence="5">
    <location>
        <begin position="448"/>
        <end position="475"/>
    </location>
</feature>
<dbReference type="PANTHER" id="PTHR10829">
    <property type="entry name" value="CORTACTIN AND DREBRIN"/>
    <property type="match status" value="1"/>
</dbReference>
<evidence type="ECO:0000256" key="5">
    <source>
        <dbReference type="SAM" id="MobiDB-lite"/>
    </source>
</evidence>
<feature type="compositionally biased region" description="Basic and acidic residues" evidence="5">
    <location>
        <begin position="364"/>
        <end position="411"/>
    </location>
</feature>
<dbReference type="GO" id="GO:0016477">
    <property type="term" value="P:cell migration"/>
    <property type="evidence" value="ECO:0007669"/>
    <property type="project" value="TreeGrafter"/>
</dbReference>
<dbReference type="AlphaFoldDB" id="T1KAK4"/>
<feature type="compositionally biased region" description="Low complexity" evidence="5">
    <location>
        <begin position="569"/>
        <end position="583"/>
    </location>
</feature>
<dbReference type="EnsemblMetazoa" id="tetur08g00700.1">
    <property type="protein sequence ID" value="tetur08g00700.1"/>
    <property type="gene ID" value="tetur08g00700"/>
</dbReference>
<dbReference type="GO" id="GO:0051015">
    <property type="term" value="F:actin filament binding"/>
    <property type="evidence" value="ECO:0007669"/>
    <property type="project" value="TreeGrafter"/>
</dbReference>
<dbReference type="GO" id="GO:0030427">
    <property type="term" value="C:site of polarized growth"/>
    <property type="evidence" value="ECO:0007669"/>
    <property type="project" value="TreeGrafter"/>
</dbReference>
<evidence type="ECO:0000256" key="3">
    <source>
        <dbReference type="ARBA" id="ARBA00022737"/>
    </source>
</evidence>
<dbReference type="Gene3D" id="2.30.30.40">
    <property type="entry name" value="SH3 Domains"/>
    <property type="match status" value="1"/>
</dbReference>
<feature type="domain" description="SH3" evidence="6">
    <location>
        <begin position="615"/>
        <end position="674"/>
    </location>
</feature>
<dbReference type="eggNOG" id="ENOG502QS6C">
    <property type="taxonomic scope" value="Eukaryota"/>
</dbReference>
<dbReference type="GO" id="GO:0030864">
    <property type="term" value="C:cortical actin cytoskeleton"/>
    <property type="evidence" value="ECO:0007669"/>
    <property type="project" value="TreeGrafter"/>
</dbReference>
<feature type="region of interest" description="Disordered" evidence="5">
    <location>
        <begin position="187"/>
        <end position="206"/>
    </location>
</feature>
<dbReference type="GO" id="GO:0005886">
    <property type="term" value="C:plasma membrane"/>
    <property type="evidence" value="ECO:0007669"/>
    <property type="project" value="TreeGrafter"/>
</dbReference>
<dbReference type="FunFam" id="2.30.30.40:FF:000398">
    <property type="entry name" value="Hematopoietic cell-specific Lyn substrate 1"/>
    <property type="match status" value="1"/>
</dbReference>
<dbReference type="InterPro" id="IPR035716">
    <property type="entry name" value="Cortactin_SH3"/>
</dbReference>
<feature type="compositionally biased region" description="Polar residues" evidence="5">
    <location>
        <begin position="1"/>
        <end position="17"/>
    </location>
</feature>
<dbReference type="PANTHER" id="PTHR10829:SF23">
    <property type="entry name" value="CORTACTIN, ISOFORM A"/>
    <property type="match status" value="1"/>
</dbReference>
<feature type="compositionally biased region" description="Basic and acidic residues" evidence="5">
    <location>
        <begin position="530"/>
        <end position="541"/>
    </location>
</feature>
<evidence type="ECO:0000256" key="1">
    <source>
        <dbReference type="ARBA" id="ARBA00022443"/>
    </source>
</evidence>
<dbReference type="InterPro" id="IPR003134">
    <property type="entry name" value="Hs1_Cortactin"/>
</dbReference>
<dbReference type="GO" id="GO:0005884">
    <property type="term" value="C:actin filament"/>
    <property type="evidence" value="ECO:0007669"/>
    <property type="project" value="TreeGrafter"/>
</dbReference>
<dbReference type="OMA" id="CAKTWEY"/>
<dbReference type="Pfam" id="PF14604">
    <property type="entry name" value="SH3_9"/>
    <property type="match status" value="1"/>
</dbReference>
<dbReference type="GO" id="GO:0030833">
    <property type="term" value="P:regulation of actin filament polymerization"/>
    <property type="evidence" value="ECO:0007669"/>
    <property type="project" value="TreeGrafter"/>
</dbReference>
<dbReference type="PROSITE" id="PS51090">
    <property type="entry name" value="CORTACTIN"/>
    <property type="match status" value="7"/>
</dbReference>
<dbReference type="PRINTS" id="PR00452">
    <property type="entry name" value="SH3DOMAIN"/>
</dbReference>
<dbReference type="SMART" id="SM00326">
    <property type="entry name" value="SH3"/>
    <property type="match status" value="1"/>
</dbReference>
<feature type="compositionally biased region" description="Basic and acidic residues" evidence="5">
    <location>
        <begin position="187"/>
        <end position="198"/>
    </location>
</feature>
<dbReference type="STRING" id="32264.T1KAK4"/>
<dbReference type="InterPro" id="IPR036028">
    <property type="entry name" value="SH3-like_dom_sf"/>
</dbReference>
<gene>
    <name evidence="7" type="primary">107362296</name>
</gene>
<dbReference type="OrthoDB" id="5971719at2759"/>
<accession>T1KAK4</accession>
<reference evidence="7" key="2">
    <citation type="submission" date="2015-06" db="UniProtKB">
        <authorList>
            <consortium name="EnsemblMetazoa"/>
        </authorList>
    </citation>
    <scope>IDENTIFICATION</scope>
</reference>
<keyword evidence="2" id="KW-0597">Phosphoprotein</keyword>
<dbReference type="EMBL" id="CAEY01001941">
    <property type="status" value="NOT_ANNOTATED_CDS"/>
    <property type="molecule type" value="Genomic_DNA"/>
</dbReference>
<sequence>MSVTWRSKTTHNVSTRVVKSDEADDWETDPDFVNDVSEEEQRWGSKTVEGSGRVVGALDVNELQKKVEIEHQKFKEEFIHVSQVDAKKGFGGKFGVDKDRVDKSAVGWEYQEKLSKHASQKDYSTGFGGKFGVQKDRVDKSAVGWEHKEVLDKHASQKDYVTGFGGKFGVQKDRVDKSAVGWEHHETVEKHQSQKDHNIGFGGKFGVQKDRVDKSAHGWEYHEKVEKHESQKDYTTGFGGKFGIQKDRVDKSAVGWEHREVVEKHQSQKDHSVGFGGKFGVQKDRVDKSAHGWEYHEKVEKHESQKDYSKEFGGAFRLEKDKVDKAAQLWNDKENEEEEAKKSSRGSSVEPEAIVKGKASNLRAKWENLFSDKGEEDKKRVEEERVRRLDREKREKEEARQAEEARQKRLSADAPIETEDTEETREEPEDDSSESKDNKSPKVNRIGVSVFPSSFRSSNASSIGPTTVAESSSAEVECEDIEGGSILKERSEKHVEKVEKLDGDGEKVEKYDVFSERQEVHRANYGFVEESTKVESKEERVWTSSSSADKSDTLSKIADKFSEIKVTSKSESTSGSSSTVATSKADSINQSPDHVEETVPLSSAQKKSEDSPTSPPNLKAIALYDYQAADYDEISFDPDDIITNIEMIDDGWWRGECKGSMGLFPANYVQLLDDSGN</sequence>
<reference evidence="8" key="1">
    <citation type="submission" date="2011-08" db="EMBL/GenBank/DDBJ databases">
        <authorList>
            <person name="Rombauts S."/>
        </authorList>
    </citation>
    <scope>NUCLEOTIDE SEQUENCE</scope>
    <source>
        <strain evidence="8">London</strain>
    </source>
</reference>
<feature type="compositionally biased region" description="Acidic residues" evidence="5">
    <location>
        <begin position="416"/>
        <end position="432"/>
    </location>
</feature>
<feature type="region of interest" description="Disordered" evidence="5">
    <location>
        <begin position="1"/>
        <end position="31"/>
    </location>
</feature>
<feature type="region of interest" description="Disordered" evidence="5">
    <location>
        <begin position="527"/>
        <end position="553"/>
    </location>
</feature>
<evidence type="ECO:0000313" key="8">
    <source>
        <dbReference type="Proteomes" id="UP000015104"/>
    </source>
</evidence>
<keyword evidence="3" id="KW-0677">Repeat</keyword>
<name>T1KAK4_TETUR</name>
<dbReference type="CDD" id="cd11959">
    <property type="entry name" value="SH3_Cortactin"/>
    <property type="match status" value="1"/>
</dbReference>
<feature type="region of interest" description="Disordered" evidence="5">
    <location>
        <begin position="565"/>
        <end position="618"/>
    </location>
</feature>
<dbReference type="InterPro" id="IPR001452">
    <property type="entry name" value="SH3_domain"/>
</dbReference>
<organism evidence="7 8">
    <name type="scientific">Tetranychus urticae</name>
    <name type="common">Two-spotted spider mite</name>
    <dbReference type="NCBI Taxonomy" id="32264"/>
    <lineage>
        <taxon>Eukaryota</taxon>
        <taxon>Metazoa</taxon>
        <taxon>Ecdysozoa</taxon>
        <taxon>Arthropoda</taxon>
        <taxon>Chelicerata</taxon>
        <taxon>Arachnida</taxon>
        <taxon>Acari</taxon>
        <taxon>Acariformes</taxon>
        <taxon>Trombidiformes</taxon>
        <taxon>Prostigmata</taxon>
        <taxon>Eleutherengona</taxon>
        <taxon>Raphignathae</taxon>
        <taxon>Tetranychoidea</taxon>
        <taxon>Tetranychidae</taxon>
        <taxon>Tetranychus</taxon>
    </lineage>
</organism>
<proteinExistence type="predicted"/>
<evidence type="ECO:0000256" key="2">
    <source>
        <dbReference type="ARBA" id="ARBA00022553"/>
    </source>
</evidence>
<keyword evidence="8" id="KW-1185">Reference proteome</keyword>
<evidence type="ECO:0000256" key="4">
    <source>
        <dbReference type="PROSITE-ProRule" id="PRU00192"/>
    </source>
</evidence>
<dbReference type="PROSITE" id="PS50002">
    <property type="entry name" value="SH3"/>
    <property type="match status" value="1"/>
</dbReference>
<dbReference type="Proteomes" id="UP000015104">
    <property type="component" value="Unassembled WGS sequence"/>
</dbReference>
<protein>
    <recommendedName>
        <fullName evidence="6">SH3 domain-containing protein</fullName>
    </recommendedName>
</protein>
<feature type="compositionally biased region" description="Acidic residues" evidence="5">
    <location>
        <begin position="22"/>
        <end position="31"/>
    </location>
</feature>